<dbReference type="Proteomes" id="UP000471753">
    <property type="component" value="Unassembled WGS sequence"/>
</dbReference>
<comment type="subcellular location">
    <subcellularLocation>
        <location evidence="1">Cell membrane</location>
        <topology evidence="1">Multi-pass membrane protein</topology>
    </subcellularLocation>
</comment>
<protein>
    <submittedName>
        <fullName evidence="8">ABC transporter permease</fullName>
    </submittedName>
</protein>
<dbReference type="GO" id="GO:0005886">
    <property type="term" value="C:plasma membrane"/>
    <property type="evidence" value="ECO:0007669"/>
    <property type="project" value="UniProtKB-SubCell"/>
</dbReference>
<dbReference type="GO" id="GO:0022857">
    <property type="term" value="F:transmembrane transporter activity"/>
    <property type="evidence" value="ECO:0007669"/>
    <property type="project" value="InterPro"/>
</dbReference>
<evidence type="ECO:0000256" key="6">
    <source>
        <dbReference type="SAM" id="MobiDB-lite"/>
    </source>
</evidence>
<evidence type="ECO:0000256" key="2">
    <source>
        <dbReference type="ARBA" id="ARBA00022475"/>
    </source>
</evidence>
<gene>
    <name evidence="8" type="ORF">GR197_15430</name>
</gene>
<evidence type="ECO:0000313" key="9">
    <source>
        <dbReference type="Proteomes" id="UP000471753"/>
    </source>
</evidence>
<proteinExistence type="predicted"/>
<evidence type="ECO:0000256" key="1">
    <source>
        <dbReference type="ARBA" id="ARBA00004651"/>
    </source>
</evidence>
<feature type="region of interest" description="Disordered" evidence="6">
    <location>
        <begin position="1"/>
        <end position="21"/>
    </location>
</feature>
<reference evidence="8 9" key="1">
    <citation type="submission" date="2019-12" db="EMBL/GenBank/DDBJ databases">
        <title>Rhizobium genotypes associated with high levels of biological nitrogen fixation by grain legumes in a temperate-maritime cropping system.</title>
        <authorList>
            <person name="Maluk M."/>
            <person name="Francesc Ferrando Molina F."/>
            <person name="Lopez Del Egido L."/>
            <person name="Lafos M."/>
            <person name="Langarica-Fuentes A."/>
            <person name="Gebre Yohannes G."/>
            <person name="Young M.W."/>
            <person name="Martin P."/>
            <person name="Gantlett R."/>
            <person name="Kenicer G."/>
            <person name="Hawes C."/>
            <person name="Begg G.S."/>
            <person name="Quilliam R.S."/>
            <person name="Squire G.R."/>
            <person name="Poole P.S."/>
            <person name="Young P.W."/>
            <person name="Iannetta P.M."/>
            <person name="James E.K."/>
        </authorList>
    </citation>
    <scope>NUCLEOTIDE SEQUENCE [LARGE SCALE GENOMIC DNA]</scope>
    <source>
        <strain evidence="8 9">JHI366</strain>
    </source>
</reference>
<evidence type="ECO:0000256" key="5">
    <source>
        <dbReference type="ARBA" id="ARBA00023136"/>
    </source>
</evidence>
<sequence>MTTIDDDALSRAGTRPKAPHANSGRLAAFGAFLRAGAVFILLALLIVGFSIAEPAFINIANLMSILQAVSVVAILGAGVTVTLAVGGFDLSIGAVAASSVMAASYAMIVWGLDAYATVPLVLAFGALVGLVNALLIVRLKVPDLLATLAMMFLLSGLQLIPTAGRSISSGLTLPDGSKATGAYDPAFLLIGRYSILGTLPVSVVLMATVAVLLFVLTERTRIGRLLFATGGNEVATRLAGASTVRLKTLAYVLSGTLASLGGIVIAARVGRGDISSGGSLLMDSVAAALIGFAVLNLRRPNVLGTIAGAVFVGVLLNGLTMLNAAYYTQDFVKGAVLVGSLALTYGLGRSNPLIPRKIK</sequence>
<feature type="transmembrane region" description="Helical" evidence="7">
    <location>
        <begin position="249"/>
        <end position="270"/>
    </location>
</feature>
<feature type="transmembrane region" description="Helical" evidence="7">
    <location>
        <begin position="64"/>
        <end position="85"/>
    </location>
</feature>
<feature type="transmembrane region" description="Helical" evidence="7">
    <location>
        <begin position="331"/>
        <end position="348"/>
    </location>
</feature>
<keyword evidence="2" id="KW-1003">Cell membrane</keyword>
<dbReference type="PANTHER" id="PTHR32196:SF72">
    <property type="entry name" value="RIBOSE IMPORT PERMEASE PROTEIN RBSC"/>
    <property type="match status" value="1"/>
</dbReference>
<feature type="transmembrane region" description="Helical" evidence="7">
    <location>
        <begin position="144"/>
        <end position="164"/>
    </location>
</feature>
<feature type="transmembrane region" description="Helical" evidence="7">
    <location>
        <begin position="302"/>
        <end position="325"/>
    </location>
</feature>
<dbReference type="PANTHER" id="PTHR32196">
    <property type="entry name" value="ABC TRANSPORTER PERMEASE PROTEIN YPHD-RELATED-RELATED"/>
    <property type="match status" value="1"/>
</dbReference>
<evidence type="ECO:0000256" key="7">
    <source>
        <dbReference type="SAM" id="Phobius"/>
    </source>
</evidence>
<keyword evidence="4 7" id="KW-1133">Transmembrane helix</keyword>
<comment type="caution">
    <text evidence="8">The sequence shown here is derived from an EMBL/GenBank/DDBJ whole genome shotgun (WGS) entry which is preliminary data.</text>
</comment>
<dbReference type="CDD" id="cd06579">
    <property type="entry name" value="TM_PBP1_transp_AraH_like"/>
    <property type="match status" value="1"/>
</dbReference>
<feature type="transmembrane region" description="Helical" evidence="7">
    <location>
        <begin position="193"/>
        <end position="216"/>
    </location>
</feature>
<accession>A0A7K3UFG3</accession>
<feature type="transmembrane region" description="Helical" evidence="7">
    <location>
        <begin position="92"/>
        <end position="112"/>
    </location>
</feature>
<evidence type="ECO:0000313" key="8">
    <source>
        <dbReference type="EMBL" id="NEJ71919.1"/>
    </source>
</evidence>
<keyword evidence="3 7" id="KW-0812">Transmembrane</keyword>
<feature type="transmembrane region" description="Helical" evidence="7">
    <location>
        <begin position="26"/>
        <end position="52"/>
    </location>
</feature>
<dbReference type="InterPro" id="IPR001851">
    <property type="entry name" value="ABC_transp_permease"/>
</dbReference>
<name>A0A7K3UFG3_9HYPH</name>
<evidence type="ECO:0000256" key="3">
    <source>
        <dbReference type="ARBA" id="ARBA00022692"/>
    </source>
</evidence>
<dbReference type="RefSeq" id="WP_164011000.1">
    <property type="nucleotide sequence ID" value="NZ_WUFT01000009.1"/>
</dbReference>
<dbReference type="EMBL" id="WUFT01000009">
    <property type="protein sequence ID" value="NEJ71919.1"/>
    <property type="molecule type" value="Genomic_DNA"/>
</dbReference>
<feature type="transmembrane region" description="Helical" evidence="7">
    <location>
        <begin position="276"/>
        <end position="295"/>
    </location>
</feature>
<evidence type="ECO:0000256" key="4">
    <source>
        <dbReference type="ARBA" id="ARBA00022989"/>
    </source>
</evidence>
<feature type="transmembrane region" description="Helical" evidence="7">
    <location>
        <begin position="118"/>
        <end position="137"/>
    </location>
</feature>
<keyword evidence="5 7" id="KW-0472">Membrane</keyword>
<dbReference type="AlphaFoldDB" id="A0A7K3UFG3"/>
<dbReference type="Pfam" id="PF02653">
    <property type="entry name" value="BPD_transp_2"/>
    <property type="match status" value="1"/>
</dbReference>
<organism evidence="8 9">
    <name type="scientific">Rhizobium phaseoli</name>
    <dbReference type="NCBI Taxonomy" id="396"/>
    <lineage>
        <taxon>Bacteria</taxon>
        <taxon>Pseudomonadati</taxon>
        <taxon>Pseudomonadota</taxon>
        <taxon>Alphaproteobacteria</taxon>
        <taxon>Hyphomicrobiales</taxon>
        <taxon>Rhizobiaceae</taxon>
        <taxon>Rhizobium/Agrobacterium group</taxon>
        <taxon>Rhizobium</taxon>
    </lineage>
</organism>